<reference evidence="2 3" key="1">
    <citation type="submission" date="2014-11" db="EMBL/GenBank/DDBJ databases">
        <title>Genome of a novel goose pathogen.</title>
        <authorList>
            <person name="Hansen C.M."/>
            <person name="Hueffer K."/>
            <person name="Choi S.C."/>
        </authorList>
    </citation>
    <scope>NUCLEOTIDE SEQUENCE [LARGE SCALE GENOMIC DNA]</scope>
    <source>
        <strain evidence="2 3">KH1503</strain>
    </source>
</reference>
<dbReference type="PROSITE" id="PS51855">
    <property type="entry name" value="MGS"/>
    <property type="match status" value="1"/>
</dbReference>
<dbReference type="InterPro" id="IPR011607">
    <property type="entry name" value="MGS-like_dom"/>
</dbReference>
<dbReference type="AlphaFoldDB" id="A0A0J0YNX1"/>
<protein>
    <recommendedName>
        <fullName evidence="1">MGS-like domain-containing protein</fullName>
    </recommendedName>
</protein>
<dbReference type="Pfam" id="PF02142">
    <property type="entry name" value="MGS"/>
    <property type="match status" value="1"/>
</dbReference>
<evidence type="ECO:0000259" key="1">
    <source>
        <dbReference type="PROSITE" id="PS51855"/>
    </source>
</evidence>
<organism evidence="2 3">
    <name type="scientific">Neisseria arctica</name>
    <dbReference type="NCBI Taxonomy" id="1470200"/>
    <lineage>
        <taxon>Bacteria</taxon>
        <taxon>Pseudomonadati</taxon>
        <taxon>Pseudomonadota</taxon>
        <taxon>Betaproteobacteria</taxon>
        <taxon>Neisseriales</taxon>
        <taxon>Neisseriaceae</taxon>
        <taxon>Neisseria</taxon>
    </lineage>
</organism>
<proteinExistence type="predicted"/>
<name>A0A0J0YNX1_9NEIS</name>
<dbReference type="SMART" id="SM00851">
    <property type="entry name" value="MGS"/>
    <property type="match status" value="1"/>
</dbReference>
<dbReference type="InterPro" id="IPR036914">
    <property type="entry name" value="MGS-like_dom_sf"/>
</dbReference>
<feature type="domain" description="MGS-like" evidence="1">
    <location>
        <begin position="1"/>
        <end position="78"/>
    </location>
</feature>
<accession>A0A0J0YNX1</accession>
<sequence>VCATRGTAAYLAEHGITVQAVNKVLEGRPHIVDAIKNGEIALVENTVGSDAQSVADSHSIRRTALTARGLQYTTVAGG</sequence>
<dbReference type="OrthoDB" id="9804197at2"/>
<dbReference type="STRING" id="1470200.PL75_11435"/>
<feature type="non-terminal residue" evidence="2">
    <location>
        <position position="1"/>
    </location>
</feature>
<gene>
    <name evidence="2" type="ORF">PL75_11435</name>
</gene>
<feature type="non-terminal residue" evidence="2">
    <location>
        <position position="78"/>
    </location>
</feature>
<comment type="caution">
    <text evidence="2">The sequence shown here is derived from an EMBL/GenBank/DDBJ whole genome shotgun (WGS) entry which is preliminary data.</text>
</comment>
<evidence type="ECO:0000313" key="3">
    <source>
        <dbReference type="Proteomes" id="UP000036027"/>
    </source>
</evidence>
<dbReference type="EMBL" id="JTDO01000205">
    <property type="protein sequence ID" value="KLT71850.1"/>
    <property type="molecule type" value="Genomic_DNA"/>
</dbReference>
<dbReference type="Gene3D" id="3.40.50.1380">
    <property type="entry name" value="Methylglyoxal synthase-like domain"/>
    <property type="match status" value="1"/>
</dbReference>
<dbReference type="SUPFAM" id="SSF52335">
    <property type="entry name" value="Methylglyoxal synthase-like"/>
    <property type="match status" value="1"/>
</dbReference>
<dbReference type="PATRIC" id="fig|1470200.3.peg.1272"/>
<evidence type="ECO:0000313" key="2">
    <source>
        <dbReference type="EMBL" id="KLT71850.1"/>
    </source>
</evidence>
<dbReference type="RefSeq" id="WP_047762059.1">
    <property type="nucleotide sequence ID" value="NZ_JTDO01000205.1"/>
</dbReference>
<dbReference type="Proteomes" id="UP000036027">
    <property type="component" value="Unassembled WGS sequence"/>
</dbReference>
<keyword evidence="3" id="KW-1185">Reference proteome</keyword>